<evidence type="ECO:0000256" key="3">
    <source>
        <dbReference type="ARBA" id="ARBA00023163"/>
    </source>
</evidence>
<gene>
    <name evidence="5" type="ORF">CWS01_18930</name>
</gene>
<evidence type="ECO:0000256" key="2">
    <source>
        <dbReference type="ARBA" id="ARBA00023125"/>
    </source>
</evidence>
<keyword evidence="3" id="KW-0804">Transcription</keyword>
<dbReference type="PANTHER" id="PTHR42756">
    <property type="entry name" value="TRANSCRIPTIONAL REGULATOR, MARR"/>
    <property type="match status" value="1"/>
</dbReference>
<dbReference type="GO" id="GO:0003677">
    <property type="term" value="F:DNA binding"/>
    <property type="evidence" value="ECO:0007669"/>
    <property type="project" value="UniProtKB-KW"/>
</dbReference>
<dbReference type="GO" id="GO:0003700">
    <property type="term" value="F:DNA-binding transcription factor activity"/>
    <property type="evidence" value="ECO:0007669"/>
    <property type="project" value="InterPro"/>
</dbReference>
<evidence type="ECO:0000256" key="1">
    <source>
        <dbReference type="ARBA" id="ARBA00023015"/>
    </source>
</evidence>
<reference evidence="5 6" key="1">
    <citation type="journal article" date="2003" name="Int. J. Syst. Evol. Microbiol.">
        <title>Bacillus nealsonii sp. nov., isolated from a spacecraft-assembly facility, whose spores are gamma-radiation resistant.</title>
        <authorList>
            <person name="Venkateswaran K."/>
            <person name="Kempf M."/>
            <person name="Chen F."/>
            <person name="Satomi M."/>
            <person name="Nicholson W."/>
            <person name="Kern R."/>
        </authorList>
    </citation>
    <scope>NUCLEOTIDE SEQUENCE [LARGE SCALE GENOMIC DNA]</scope>
    <source>
        <strain evidence="5 6">FO-92</strain>
    </source>
</reference>
<dbReference type="PROSITE" id="PS50995">
    <property type="entry name" value="HTH_MARR_2"/>
    <property type="match status" value="1"/>
</dbReference>
<dbReference type="SUPFAM" id="SSF46785">
    <property type="entry name" value="Winged helix' DNA-binding domain"/>
    <property type="match status" value="1"/>
</dbReference>
<dbReference type="InterPro" id="IPR000835">
    <property type="entry name" value="HTH_MarR-typ"/>
</dbReference>
<dbReference type="Proteomes" id="UP000233375">
    <property type="component" value="Unassembled WGS sequence"/>
</dbReference>
<keyword evidence="6" id="KW-1185">Reference proteome</keyword>
<dbReference type="AlphaFoldDB" id="A0A2N0YXR0"/>
<dbReference type="InterPro" id="IPR036388">
    <property type="entry name" value="WH-like_DNA-bd_sf"/>
</dbReference>
<keyword evidence="2" id="KW-0238">DNA-binding</keyword>
<dbReference type="InterPro" id="IPR023187">
    <property type="entry name" value="Tscrpt_reg_MarR-type_CS"/>
</dbReference>
<comment type="caution">
    <text evidence="5">The sequence shown here is derived from an EMBL/GenBank/DDBJ whole genome shotgun (WGS) entry which is preliminary data.</text>
</comment>
<feature type="domain" description="HTH marR-type" evidence="4">
    <location>
        <begin position="3"/>
        <end position="136"/>
    </location>
</feature>
<evidence type="ECO:0000313" key="6">
    <source>
        <dbReference type="Proteomes" id="UP000233375"/>
    </source>
</evidence>
<dbReference type="Gene3D" id="1.10.10.10">
    <property type="entry name" value="Winged helix-like DNA-binding domain superfamily/Winged helix DNA-binding domain"/>
    <property type="match status" value="1"/>
</dbReference>
<dbReference type="PANTHER" id="PTHR42756:SF2">
    <property type="entry name" value="MARR FAMILY REGULATORY PROTEIN"/>
    <property type="match status" value="1"/>
</dbReference>
<dbReference type="PRINTS" id="PR00598">
    <property type="entry name" value="HTHMARR"/>
</dbReference>
<dbReference type="EMBL" id="PISE01000047">
    <property type="protein sequence ID" value="PKG22047.1"/>
    <property type="molecule type" value="Genomic_DNA"/>
</dbReference>
<dbReference type="OrthoDB" id="6462103at2"/>
<dbReference type="SMART" id="SM00347">
    <property type="entry name" value="HTH_MARR"/>
    <property type="match status" value="1"/>
</dbReference>
<accession>A0A2N0YXR0</accession>
<evidence type="ECO:0000313" key="5">
    <source>
        <dbReference type="EMBL" id="PKG22047.1"/>
    </source>
</evidence>
<sequence length="137" mass="15822">MKDVPLGRLVSLIHRQNQKFLAKELKPYNLGNGGQYAFFKKILGQPGINQDELTSVLKFDKATTARAVKQLVEAGYIEKKIDKQDRRSNNLYPTAKAIDIYPAIQRVLENLNEEITKNFTEEEEMQLIRLLQKVYPE</sequence>
<dbReference type="Pfam" id="PF01047">
    <property type="entry name" value="MarR"/>
    <property type="match status" value="1"/>
</dbReference>
<name>A0A2N0YXR0_9BACI</name>
<proteinExistence type="predicted"/>
<organism evidence="5 6">
    <name type="scientific">Niallia nealsonii</name>
    <dbReference type="NCBI Taxonomy" id="115979"/>
    <lineage>
        <taxon>Bacteria</taxon>
        <taxon>Bacillati</taxon>
        <taxon>Bacillota</taxon>
        <taxon>Bacilli</taxon>
        <taxon>Bacillales</taxon>
        <taxon>Bacillaceae</taxon>
        <taxon>Niallia</taxon>
    </lineage>
</organism>
<dbReference type="PROSITE" id="PS01117">
    <property type="entry name" value="HTH_MARR_1"/>
    <property type="match status" value="1"/>
</dbReference>
<dbReference type="RefSeq" id="WP_101178775.1">
    <property type="nucleotide sequence ID" value="NZ_PISE01000047.1"/>
</dbReference>
<protein>
    <submittedName>
        <fullName evidence="5">MarR family transcriptional regulator</fullName>
    </submittedName>
</protein>
<evidence type="ECO:0000259" key="4">
    <source>
        <dbReference type="PROSITE" id="PS50995"/>
    </source>
</evidence>
<dbReference type="InterPro" id="IPR036390">
    <property type="entry name" value="WH_DNA-bd_sf"/>
</dbReference>
<keyword evidence="1" id="KW-0805">Transcription regulation</keyword>